<evidence type="ECO:0000313" key="3">
    <source>
        <dbReference type="Proteomes" id="UP000434172"/>
    </source>
</evidence>
<gene>
    <name evidence="2" type="ORF">GQ607_016217</name>
</gene>
<dbReference type="Proteomes" id="UP000434172">
    <property type="component" value="Unassembled WGS sequence"/>
</dbReference>
<proteinExistence type="predicted"/>
<feature type="region of interest" description="Disordered" evidence="1">
    <location>
        <begin position="109"/>
        <end position="170"/>
    </location>
</feature>
<evidence type="ECO:0000256" key="1">
    <source>
        <dbReference type="SAM" id="MobiDB-lite"/>
    </source>
</evidence>
<feature type="region of interest" description="Disordered" evidence="1">
    <location>
        <begin position="23"/>
        <end position="63"/>
    </location>
</feature>
<feature type="compositionally biased region" description="Low complexity" evidence="1">
    <location>
        <begin position="48"/>
        <end position="58"/>
    </location>
</feature>
<comment type="caution">
    <text evidence="2">The sequence shown here is derived from an EMBL/GenBank/DDBJ whole genome shotgun (WGS) entry which is preliminary data.</text>
</comment>
<protein>
    <submittedName>
        <fullName evidence="2">Uncharacterized protein</fullName>
    </submittedName>
</protein>
<reference evidence="2 3" key="1">
    <citation type="submission" date="2019-12" db="EMBL/GenBank/DDBJ databases">
        <title>A genome sequence resource for the geographically widespread anthracnose pathogen Colletotrichum asianum.</title>
        <authorList>
            <person name="Meng Y."/>
        </authorList>
    </citation>
    <scope>NUCLEOTIDE SEQUENCE [LARGE SCALE GENOMIC DNA]</scope>
    <source>
        <strain evidence="2 3">ICMP 18580</strain>
    </source>
</reference>
<dbReference type="AlphaFoldDB" id="A0A8H3ZK65"/>
<accession>A0A8H3ZK65</accession>
<organism evidence="2 3">
    <name type="scientific">Colletotrichum asianum</name>
    <dbReference type="NCBI Taxonomy" id="702518"/>
    <lineage>
        <taxon>Eukaryota</taxon>
        <taxon>Fungi</taxon>
        <taxon>Dikarya</taxon>
        <taxon>Ascomycota</taxon>
        <taxon>Pezizomycotina</taxon>
        <taxon>Sordariomycetes</taxon>
        <taxon>Hypocreomycetidae</taxon>
        <taxon>Glomerellales</taxon>
        <taxon>Glomerellaceae</taxon>
        <taxon>Colletotrichum</taxon>
        <taxon>Colletotrichum gloeosporioides species complex</taxon>
    </lineage>
</organism>
<sequence length="170" mass="18535">MAGGRESKDTPFDQLRCPTRLTKPADSSLFQSHSALDDQPVLRDVGRPSRSSRMASSDQSEKICHARTSSLRSLWSHQTAAKSAHRRPSLSEFYTYVPSDCSLSGCVPAGSQRAHSMPRPQAPVSDCHNPAAHGIQVYSPSEDSLKEAEGSPQEGIGGANLQTDRFRRRS</sequence>
<name>A0A8H3ZK65_9PEZI</name>
<dbReference type="EMBL" id="WOWK01000155">
    <property type="protein sequence ID" value="KAF0316571.1"/>
    <property type="molecule type" value="Genomic_DNA"/>
</dbReference>
<keyword evidence="3" id="KW-1185">Reference proteome</keyword>
<evidence type="ECO:0000313" key="2">
    <source>
        <dbReference type="EMBL" id="KAF0316571.1"/>
    </source>
</evidence>